<feature type="chain" id="PRO_5005537236" evidence="1">
    <location>
        <begin position="25"/>
        <end position="211"/>
    </location>
</feature>
<dbReference type="GeneID" id="25563227"/>
<dbReference type="PROSITE" id="PS51257">
    <property type="entry name" value="PROKAR_LIPOPROTEIN"/>
    <property type="match status" value="1"/>
</dbReference>
<dbReference type="eggNOG" id="ENOG502S3WH">
    <property type="taxonomic scope" value="Eukaryota"/>
</dbReference>
<feature type="signal peptide" evidence="1">
    <location>
        <begin position="1"/>
        <end position="24"/>
    </location>
</feature>
<sequence length="211" mass="22935">MARLPQLMIALALVALVAVSGCSAAYAPSAEWPPVWSASFNDSLGYASTPGMYAYDATLTASRVDYLDPHVDYLCKTSGLMFGVEMCSQVAVDDMLFVMAPGSASCCQCCSYDQGCGPLERDWAAKGTYQGVVNINGVPSDKWLVMGGEANYYYQTVDRHIPILVNNSGNQLFYYDTTSFSTMANPNFFDIPSYCRSSAMCDGFCAKIRSM</sequence>
<proteinExistence type="predicted"/>
<evidence type="ECO:0000313" key="2">
    <source>
        <dbReference type="EMBL" id="KNC47214.1"/>
    </source>
</evidence>
<gene>
    <name evidence="2" type="ORF">AMSG_03642</name>
</gene>
<organism evidence="2 3">
    <name type="scientific">Thecamonas trahens ATCC 50062</name>
    <dbReference type="NCBI Taxonomy" id="461836"/>
    <lineage>
        <taxon>Eukaryota</taxon>
        <taxon>Apusozoa</taxon>
        <taxon>Apusomonadida</taxon>
        <taxon>Apusomonadidae</taxon>
        <taxon>Thecamonas</taxon>
    </lineage>
</organism>
<protein>
    <submittedName>
        <fullName evidence="2">Uncharacterized protein</fullName>
    </submittedName>
</protein>
<evidence type="ECO:0000313" key="3">
    <source>
        <dbReference type="Proteomes" id="UP000054408"/>
    </source>
</evidence>
<dbReference type="RefSeq" id="XP_013759983.1">
    <property type="nucleotide sequence ID" value="XM_013904529.1"/>
</dbReference>
<keyword evidence="1" id="KW-0732">Signal</keyword>
<reference evidence="2 3" key="1">
    <citation type="submission" date="2010-05" db="EMBL/GenBank/DDBJ databases">
        <title>The Genome Sequence of Thecamonas trahens ATCC 50062.</title>
        <authorList>
            <consortium name="The Broad Institute Genome Sequencing Platform"/>
            <person name="Russ C."/>
            <person name="Cuomo C."/>
            <person name="Shea T."/>
            <person name="Young S.K."/>
            <person name="Zeng Q."/>
            <person name="Koehrsen M."/>
            <person name="Haas B."/>
            <person name="Borodovsky M."/>
            <person name="Guigo R."/>
            <person name="Alvarado L."/>
            <person name="Berlin A."/>
            <person name="Bochicchio J."/>
            <person name="Borenstein D."/>
            <person name="Chapman S."/>
            <person name="Chen Z."/>
            <person name="Freedman E."/>
            <person name="Gellesch M."/>
            <person name="Goldberg J."/>
            <person name="Griggs A."/>
            <person name="Gujja S."/>
            <person name="Heilman E."/>
            <person name="Heiman D."/>
            <person name="Hepburn T."/>
            <person name="Howarth C."/>
            <person name="Jen D."/>
            <person name="Larson L."/>
            <person name="Mehta T."/>
            <person name="Park D."/>
            <person name="Pearson M."/>
            <person name="Roberts A."/>
            <person name="Saif S."/>
            <person name="Shenoy N."/>
            <person name="Sisk P."/>
            <person name="Stolte C."/>
            <person name="Sykes S."/>
            <person name="Thomson T."/>
            <person name="Walk T."/>
            <person name="White J."/>
            <person name="Yandava C."/>
            <person name="Burger G."/>
            <person name="Gray M.W."/>
            <person name="Holland P.W.H."/>
            <person name="King N."/>
            <person name="Lang F.B.F."/>
            <person name="Roger A.J."/>
            <person name="Ruiz-Trillo I."/>
            <person name="Lander E."/>
            <person name="Nusbaum C."/>
        </authorList>
    </citation>
    <scope>NUCLEOTIDE SEQUENCE [LARGE SCALE GENOMIC DNA]</scope>
    <source>
        <strain evidence="2 3">ATCC 50062</strain>
    </source>
</reference>
<dbReference type="OrthoDB" id="406551at2759"/>
<dbReference type="Proteomes" id="UP000054408">
    <property type="component" value="Unassembled WGS sequence"/>
</dbReference>
<evidence type="ECO:0000256" key="1">
    <source>
        <dbReference type="SAM" id="SignalP"/>
    </source>
</evidence>
<accession>A0A0L0D4H3</accession>
<dbReference type="OMA" id="WNITNTI"/>
<dbReference type="AlphaFoldDB" id="A0A0L0D4H3"/>
<keyword evidence="3" id="KW-1185">Reference proteome</keyword>
<dbReference type="EMBL" id="GL349445">
    <property type="protein sequence ID" value="KNC47214.1"/>
    <property type="molecule type" value="Genomic_DNA"/>
</dbReference>
<name>A0A0L0D4H3_THETB</name>